<dbReference type="PANTHER" id="PTHR36172">
    <property type="match status" value="1"/>
</dbReference>
<dbReference type="SUPFAM" id="SSF46955">
    <property type="entry name" value="Putative DNA-binding domain"/>
    <property type="match status" value="1"/>
</dbReference>
<dbReference type="Pfam" id="PF00376">
    <property type="entry name" value="MerR"/>
    <property type="match status" value="1"/>
</dbReference>
<dbReference type="InterPro" id="IPR006119">
    <property type="entry name" value="Resolv_N"/>
</dbReference>
<dbReference type="PANTHER" id="PTHR36172:SF1">
    <property type="entry name" value="RESOLVASE-RELATED"/>
    <property type="match status" value="1"/>
</dbReference>
<sequence length="211" mass="24237">MISFKTLKEAKRYDNGIMPYIPLRKAVEFLGLSTTTLRKYADEGKIKSIRTPSGQRLFDVDSFQRERSTTTSSAVVCYCRVSSIKQRDDLARQVQFMRDRYPEAEIIQDIGSGLNFQRKGLQSLLVRLMHGDQLQVVVACRDRLCRFGFELFEFMVQQNGGELVVLDQSVHCPESELTADLLAILHLFSRRMPGLRSYRKAIQEDPNLPKP</sequence>
<dbReference type="SUPFAM" id="SSF53041">
    <property type="entry name" value="Resolvase-like"/>
    <property type="match status" value="1"/>
</dbReference>
<gene>
    <name evidence="2" type="ORF">VPK24_06840</name>
</gene>
<dbReference type="InterPro" id="IPR000551">
    <property type="entry name" value="MerR-type_HTH_dom"/>
</dbReference>
<name>A0ABW7C841_9CYAN</name>
<dbReference type="InterPro" id="IPR048046">
    <property type="entry name" value="Transpos_IS607"/>
</dbReference>
<dbReference type="Gene3D" id="3.40.50.1390">
    <property type="entry name" value="Resolvase, N-terminal catalytic domain"/>
    <property type="match status" value="1"/>
</dbReference>
<keyword evidence="3" id="KW-1185">Reference proteome</keyword>
<dbReference type="SMART" id="SM00857">
    <property type="entry name" value="Resolvase"/>
    <property type="match status" value="1"/>
</dbReference>
<protein>
    <submittedName>
        <fullName evidence="2">IS607 family transposase</fullName>
    </submittedName>
</protein>
<organism evidence="2 3">
    <name type="scientific">Limnothrix redekei LRLZ20PSL1</name>
    <dbReference type="NCBI Taxonomy" id="3112953"/>
    <lineage>
        <taxon>Bacteria</taxon>
        <taxon>Bacillati</taxon>
        <taxon>Cyanobacteriota</taxon>
        <taxon>Cyanophyceae</taxon>
        <taxon>Pseudanabaenales</taxon>
        <taxon>Pseudanabaenaceae</taxon>
        <taxon>Limnothrix</taxon>
    </lineage>
</organism>
<evidence type="ECO:0000259" key="1">
    <source>
        <dbReference type="PROSITE" id="PS51736"/>
    </source>
</evidence>
<dbReference type="InterPro" id="IPR051491">
    <property type="entry name" value="Recombinase/Transposase-rel"/>
</dbReference>
<dbReference type="InterPro" id="IPR036162">
    <property type="entry name" value="Resolvase-like_N_sf"/>
</dbReference>
<dbReference type="NCBIfam" id="NF033518">
    <property type="entry name" value="transpos_IS607"/>
    <property type="match status" value="1"/>
</dbReference>
<feature type="domain" description="Resolvase/invertase-type recombinase catalytic" evidence="1">
    <location>
        <begin position="74"/>
        <end position="211"/>
    </location>
</feature>
<dbReference type="RefSeq" id="WP_393011615.1">
    <property type="nucleotide sequence ID" value="NZ_JAZAQF010000035.1"/>
</dbReference>
<evidence type="ECO:0000313" key="3">
    <source>
        <dbReference type="Proteomes" id="UP001604335"/>
    </source>
</evidence>
<dbReference type="Gene3D" id="1.10.287.2170">
    <property type="match status" value="1"/>
</dbReference>
<dbReference type="EMBL" id="JAZAQF010000035">
    <property type="protein sequence ID" value="MFG3817350.1"/>
    <property type="molecule type" value="Genomic_DNA"/>
</dbReference>
<dbReference type="Proteomes" id="UP001604335">
    <property type="component" value="Unassembled WGS sequence"/>
</dbReference>
<reference evidence="3" key="1">
    <citation type="journal article" date="2024" name="Algal Res.">
        <title>Biochemical, toxicological and genomic investigation of a high-biomass producing Limnothrix strain isolated from Italian shallow drinking water reservoir.</title>
        <authorList>
            <person name="Simonazzi M."/>
            <person name="Shishido T.K."/>
            <person name="Delbaje E."/>
            <person name="Wahlsten M."/>
            <person name="Fewer D.P."/>
            <person name="Sivonen K."/>
            <person name="Pezzolesi L."/>
            <person name="Pistocchi R."/>
        </authorList>
    </citation>
    <scope>NUCLEOTIDE SEQUENCE [LARGE SCALE GENOMIC DNA]</scope>
    <source>
        <strain evidence="3">LRLZ20PSL1</strain>
    </source>
</reference>
<dbReference type="Pfam" id="PF00239">
    <property type="entry name" value="Resolvase"/>
    <property type="match status" value="1"/>
</dbReference>
<accession>A0ABW7C841</accession>
<dbReference type="Gene3D" id="1.10.1660.10">
    <property type="match status" value="1"/>
</dbReference>
<proteinExistence type="predicted"/>
<evidence type="ECO:0000313" key="2">
    <source>
        <dbReference type="EMBL" id="MFG3817350.1"/>
    </source>
</evidence>
<dbReference type="InterPro" id="IPR009061">
    <property type="entry name" value="DNA-bd_dom_put_sf"/>
</dbReference>
<dbReference type="PROSITE" id="PS51736">
    <property type="entry name" value="RECOMBINASES_3"/>
    <property type="match status" value="1"/>
</dbReference>
<comment type="caution">
    <text evidence="2">The sequence shown here is derived from an EMBL/GenBank/DDBJ whole genome shotgun (WGS) entry which is preliminary data.</text>
</comment>